<evidence type="ECO:0000256" key="5">
    <source>
        <dbReference type="ARBA" id="ARBA00022825"/>
    </source>
</evidence>
<protein>
    <submittedName>
        <fullName evidence="8">Putative murein peptide carboxypeptidase</fullName>
        <ecNumber evidence="8">3.4.16.-</ecNumber>
    </submittedName>
</protein>
<evidence type="ECO:0000256" key="4">
    <source>
        <dbReference type="ARBA" id="ARBA00022801"/>
    </source>
</evidence>
<dbReference type="Gene3D" id="3.40.50.10740">
    <property type="entry name" value="Class I glutamine amidotransferase-like"/>
    <property type="match status" value="1"/>
</dbReference>
<dbReference type="GO" id="GO:0006508">
    <property type="term" value="P:proteolysis"/>
    <property type="evidence" value="ECO:0007669"/>
    <property type="project" value="UniProtKB-KW"/>
</dbReference>
<reference evidence="8 9" key="1">
    <citation type="submission" date="2016-07" db="EMBL/GenBank/DDBJ databases">
        <title>Complete genome sequence of Altererythrobacter dongtanensis KCTC 22672, a type strain with esterase isolated from tidal flat.</title>
        <authorList>
            <person name="Cheng H."/>
            <person name="Wu Y.-H."/>
            <person name="Zhou P."/>
            <person name="Huo Y.-Y."/>
            <person name="Wang C.-S."/>
            <person name="Xu X.-W."/>
        </authorList>
    </citation>
    <scope>NUCLEOTIDE SEQUENCE [LARGE SCALE GENOMIC DNA]</scope>
    <source>
        <strain evidence="8 9">KCTC 22672</strain>
    </source>
</reference>
<accession>A0A1B2AEC9</accession>
<dbReference type="SUPFAM" id="SSF52317">
    <property type="entry name" value="Class I glutamine amidotransferase-like"/>
    <property type="match status" value="1"/>
</dbReference>
<dbReference type="GO" id="GO:0008236">
    <property type="term" value="F:serine-type peptidase activity"/>
    <property type="evidence" value="ECO:0007669"/>
    <property type="project" value="UniProtKB-KW"/>
</dbReference>
<proteinExistence type="inferred from homology"/>
<dbReference type="PANTHER" id="PTHR30237">
    <property type="entry name" value="MURAMOYLTETRAPEPTIDE CARBOXYPEPTIDASE"/>
    <property type="match status" value="1"/>
</dbReference>
<dbReference type="SUPFAM" id="SSF141986">
    <property type="entry name" value="LD-carboxypeptidase A C-terminal domain-like"/>
    <property type="match status" value="1"/>
</dbReference>
<evidence type="ECO:0000256" key="2">
    <source>
        <dbReference type="ARBA" id="ARBA00022645"/>
    </source>
</evidence>
<dbReference type="InterPro" id="IPR027478">
    <property type="entry name" value="LdcA_N"/>
</dbReference>
<dbReference type="Pfam" id="PF17676">
    <property type="entry name" value="Peptidase_S66C"/>
    <property type="match status" value="1"/>
</dbReference>
<comment type="similarity">
    <text evidence="1">Belongs to the peptidase S66 family.</text>
</comment>
<dbReference type="InterPro" id="IPR003507">
    <property type="entry name" value="S66_fam"/>
</dbReference>
<keyword evidence="3" id="KW-0645">Protease</keyword>
<evidence type="ECO:0000256" key="3">
    <source>
        <dbReference type="ARBA" id="ARBA00022670"/>
    </source>
</evidence>
<keyword evidence="4 8" id="KW-0378">Hydrolase</keyword>
<dbReference type="OrthoDB" id="9807329at2"/>
<dbReference type="InterPro" id="IPR029062">
    <property type="entry name" value="Class_I_gatase-like"/>
</dbReference>
<dbReference type="KEGG" id="ado:A6F68_02001"/>
<dbReference type="Proteomes" id="UP000092932">
    <property type="component" value="Chromosome"/>
</dbReference>
<feature type="domain" description="LD-carboxypeptidase N-terminal" evidence="6">
    <location>
        <begin position="4"/>
        <end position="117"/>
    </location>
</feature>
<dbReference type="Gene3D" id="3.50.30.60">
    <property type="entry name" value="LD-carboxypeptidase A C-terminal domain-like"/>
    <property type="match status" value="1"/>
</dbReference>
<feature type="domain" description="LD-carboxypeptidase C-terminal" evidence="7">
    <location>
        <begin position="165"/>
        <end position="270"/>
    </location>
</feature>
<dbReference type="STRING" id="692370.A6F68_02001"/>
<keyword evidence="9" id="KW-1185">Reference proteome</keyword>
<dbReference type="EMBL" id="CP016591">
    <property type="protein sequence ID" value="ANY20509.1"/>
    <property type="molecule type" value="Genomic_DNA"/>
</dbReference>
<evidence type="ECO:0000256" key="1">
    <source>
        <dbReference type="ARBA" id="ARBA00010233"/>
    </source>
</evidence>
<dbReference type="InterPro" id="IPR027461">
    <property type="entry name" value="Carboxypeptidase_A_C_sf"/>
</dbReference>
<dbReference type="AlphaFoldDB" id="A0A1B2AEC9"/>
<evidence type="ECO:0000259" key="6">
    <source>
        <dbReference type="Pfam" id="PF02016"/>
    </source>
</evidence>
<dbReference type="PANTHER" id="PTHR30237:SF2">
    <property type="entry name" value="MUREIN TETRAPEPTIDE CARBOXYPEPTIDASE"/>
    <property type="match status" value="1"/>
</dbReference>
<organism evidence="8 9">
    <name type="scientific">Tsuneonella dongtanensis</name>
    <dbReference type="NCBI Taxonomy" id="692370"/>
    <lineage>
        <taxon>Bacteria</taxon>
        <taxon>Pseudomonadati</taxon>
        <taxon>Pseudomonadota</taxon>
        <taxon>Alphaproteobacteria</taxon>
        <taxon>Sphingomonadales</taxon>
        <taxon>Erythrobacteraceae</taxon>
        <taxon>Tsuneonella</taxon>
    </lineage>
</organism>
<name>A0A1B2AEC9_9SPHN</name>
<dbReference type="RefSeq" id="WP_067679303.1">
    <property type="nucleotide sequence ID" value="NZ_CP016591.1"/>
</dbReference>
<dbReference type="PATRIC" id="fig|692370.5.peg.2017"/>
<sequence>MTRVAVCAPATPILPQHAVAITALAAEIAPEVELVIHDQCFASEGHFAGPDTMRLSALLECANDPSFDAVWFARGGYGSNRIAAAAIEGMDDVARQKTFLGYSDCGYLLAAMYKSGIGRPTHGPMVADVGRKDGDAAARRALRWLSDGCTGLEPSLGETPAVAFNLMTLSAILGTELMPDLSGHVVMIEEIAEHLYAVDRLMFHVTSNLSKCGLAGLRLGRVTNVPNNDRPFGSQPEDIVRFWCERHAIDYLGEAEIGHFAGNHIVPFGVAPPLARA</sequence>
<dbReference type="Pfam" id="PF02016">
    <property type="entry name" value="Peptidase_S66"/>
    <property type="match status" value="1"/>
</dbReference>
<dbReference type="InterPro" id="IPR040449">
    <property type="entry name" value="Peptidase_S66_N"/>
</dbReference>
<keyword evidence="5" id="KW-0720">Serine protease</keyword>
<gene>
    <name evidence="8" type="primary">ykfA_2</name>
    <name evidence="8" type="ORF">A6F68_02001</name>
</gene>
<dbReference type="GO" id="GO:0004180">
    <property type="term" value="F:carboxypeptidase activity"/>
    <property type="evidence" value="ECO:0007669"/>
    <property type="project" value="UniProtKB-KW"/>
</dbReference>
<keyword evidence="2 8" id="KW-0121">Carboxypeptidase</keyword>
<dbReference type="CDD" id="cd07025">
    <property type="entry name" value="Peptidase_S66"/>
    <property type="match status" value="1"/>
</dbReference>
<evidence type="ECO:0000313" key="8">
    <source>
        <dbReference type="EMBL" id="ANY20509.1"/>
    </source>
</evidence>
<evidence type="ECO:0000259" key="7">
    <source>
        <dbReference type="Pfam" id="PF17676"/>
    </source>
</evidence>
<dbReference type="InterPro" id="IPR040921">
    <property type="entry name" value="Peptidase_S66C"/>
</dbReference>
<dbReference type="EC" id="3.4.16.-" evidence="8"/>
<evidence type="ECO:0000313" key="9">
    <source>
        <dbReference type="Proteomes" id="UP000092932"/>
    </source>
</evidence>